<dbReference type="Pfam" id="PF00512">
    <property type="entry name" value="HisKA"/>
    <property type="match status" value="1"/>
</dbReference>
<feature type="transmembrane region" description="Helical" evidence="8">
    <location>
        <begin position="73"/>
        <end position="92"/>
    </location>
</feature>
<feature type="domain" description="Histidine kinase" evidence="9">
    <location>
        <begin position="329"/>
        <end position="554"/>
    </location>
</feature>
<dbReference type="InterPro" id="IPR036097">
    <property type="entry name" value="HisK_dim/P_sf"/>
</dbReference>
<evidence type="ECO:0000256" key="6">
    <source>
        <dbReference type="ARBA" id="ARBA00022777"/>
    </source>
</evidence>
<dbReference type="SUPFAM" id="SSF55874">
    <property type="entry name" value="ATPase domain of HSP90 chaperone/DNA topoisomerase II/histidine kinase"/>
    <property type="match status" value="1"/>
</dbReference>
<dbReference type="InterPro" id="IPR036890">
    <property type="entry name" value="HATPase_C_sf"/>
</dbReference>
<dbReference type="PROSITE" id="PS50109">
    <property type="entry name" value="HIS_KIN"/>
    <property type="match status" value="1"/>
</dbReference>
<dbReference type="PANTHER" id="PTHR43047">
    <property type="entry name" value="TWO-COMPONENT HISTIDINE PROTEIN KINASE"/>
    <property type="match status" value="1"/>
</dbReference>
<evidence type="ECO:0000259" key="9">
    <source>
        <dbReference type="PROSITE" id="PS50109"/>
    </source>
</evidence>
<dbReference type="InterPro" id="IPR003594">
    <property type="entry name" value="HATPase_dom"/>
</dbReference>
<dbReference type="EMBL" id="JAVDYG010000001">
    <property type="protein sequence ID" value="MDR7360883.1"/>
    <property type="molecule type" value="Genomic_DNA"/>
</dbReference>
<dbReference type="CDD" id="cd00075">
    <property type="entry name" value="HATPase"/>
    <property type="match status" value="1"/>
</dbReference>
<keyword evidence="4" id="KW-0597">Phosphoprotein</keyword>
<evidence type="ECO:0000256" key="7">
    <source>
        <dbReference type="ARBA" id="ARBA00023012"/>
    </source>
</evidence>
<comment type="caution">
    <text evidence="10">The sequence shown here is derived from an EMBL/GenBank/DDBJ whole genome shotgun (WGS) entry which is preliminary data.</text>
</comment>
<keyword evidence="11" id="KW-1185">Reference proteome</keyword>
<keyword evidence="8" id="KW-0812">Transmembrane</keyword>
<evidence type="ECO:0000256" key="8">
    <source>
        <dbReference type="SAM" id="Phobius"/>
    </source>
</evidence>
<keyword evidence="7" id="KW-0902">Two-component regulatory system</keyword>
<dbReference type="PRINTS" id="PR00344">
    <property type="entry name" value="BCTRLSENSOR"/>
</dbReference>
<proteinExistence type="predicted"/>
<dbReference type="PANTHER" id="PTHR43047:SF72">
    <property type="entry name" value="OSMOSENSING HISTIDINE PROTEIN KINASE SLN1"/>
    <property type="match status" value="1"/>
</dbReference>
<name>A0ABU2BT13_9ACTN</name>
<evidence type="ECO:0000256" key="5">
    <source>
        <dbReference type="ARBA" id="ARBA00022679"/>
    </source>
</evidence>
<dbReference type="Proteomes" id="UP001183648">
    <property type="component" value="Unassembled WGS sequence"/>
</dbReference>
<feature type="transmembrane region" description="Helical" evidence="8">
    <location>
        <begin position="46"/>
        <end position="66"/>
    </location>
</feature>
<evidence type="ECO:0000256" key="3">
    <source>
        <dbReference type="ARBA" id="ARBA00012438"/>
    </source>
</evidence>
<keyword evidence="6 10" id="KW-0418">Kinase</keyword>
<accession>A0ABU2BT13</accession>
<organism evidence="10 11">
    <name type="scientific">Nocardioides marmoribigeumensis</name>
    <dbReference type="NCBI Taxonomy" id="433649"/>
    <lineage>
        <taxon>Bacteria</taxon>
        <taxon>Bacillati</taxon>
        <taxon>Actinomycetota</taxon>
        <taxon>Actinomycetes</taxon>
        <taxon>Propionibacteriales</taxon>
        <taxon>Nocardioidaceae</taxon>
        <taxon>Nocardioides</taxon>
    </lineage>
</organism>
<comment type="catalytic activity">
    <reaction evidence="1">
        <text>ATP + protein L-histidine = ADP + protein N-phospho-L-histidine.</text>
        <dbReference type="EC" id="2.7.13.3"/>
    </reaction>
</comment>
<dbReference type="Gene3D" id="1.10.287.130">
    <property type="match status" value="1"/>
</dbReference>
<dbReference type="Gene3D" id="3.30.565.10">
    <property type="entry name" value="Histidine kinase-like ATPase, C-terminal domain"/>
    <property type="match status" value="1"/>
</dbReference>
<dbReference type="EC" id="2.7.13.3" evidence="3"/>
<evidence type="ECO:0000256" key="1">
    <source>
        <dbReference type="ARBA" id="ARBA00000085"/>
    </source>
</evidence>
<gene>
    <name evidence="10" type="ORF">J2S63_000436</name>
</gene>
<keyword evidence="8" id="KW-0472">Membrane</keyword>
<dbReference type="CDD" id="cd00082">
    <property type="entry name" value="HisKA"/>
    <property type="match status" value="1"/>
</dbReference>
<feature type="transmembrane region" description="Helical" evidence="8">
    <location>
        <begin position="146"/>
        <end position="166"/>
    </location>
</feature>
<dbReference type="RefSeq" id="WP_310298036.1">
    <property type="nucleotide sequence ID" value="NZ_BAAAPS010000002.1"/>
</dbReference>
<sequence>MRVESTPLLDRADAVWSNLLLRQMFLAVPVAIDVAFQAGAGQLWALGPWYPLGVATVALAVAVSTLDEGSSRVRTGLVHLLPVLDFLAIGMLRLVPEPNGVGLLVVFPAMWLGIDLRGRGVALTALYTSLLVCLPVMLYVDPSVVLLGRYAQILLMATLASLSMAITSRLWQRREREAAAQQQVISDLLEAERTNRALTGAIVEAVDVGLLSLAPDGSYRSMNPRHEEFMALAYPDGHDGQAGQLGWVFAADGHTFLSHEDMPTIRAAQGDLRDYLIWVGEDPDLRRALAISSRRITGVDGHDNGQVLVYKDVTDLVGALRVKDDFVASVSHELRTPLTSIMGYIDLTLLDQELGPRSRRQLEVARKNTGRLLRLVNDLLFTAQTDQGRLALDRTLVDLVTIVRESVVEVAERAREGEVHVEMELPEVAWVDGDPLRLSQVVDNLLTNAIKYSLPGGLVEVALVLHPAEGDEPGSASTMTLAIKDEGIGISHEDQQRLFTRFFRAQEATERAIQGAGLGLSICKSLVEAHGGTITVESARGKGTTFTVRLPVAVTGGTTRI</sequence>
<feature type="transmembrane region" description="Helical" evidence="8">
    <location>
        <begin position="121"/>
        <end position="140"/>
    </location>
</feature>
<dbReference type="SUPFAM" id="SSF47384">
    <property type="entry name" value="Homodimeric domain of signal transducing histidine kinase"/>
    <property type="match status" value="1"/>
</dbReference>
<evidence type="ECO:0000313" key="11">
    <source>
        <dbReference type="Proteomes" id="UP001183648"/>
    </source>
</evidence>
<evidence type="ECO:0000256" key="4">
    <source>
        <dbReference type="ARBA" id="ARBA00022553"/>
    </source>
</evidence>
<dbReference type="GO" id="GO:0016301">
    <property type="term" value="F:kinase activity"/>
    <property type="evidence" value="ECO:0007669"/>
    <property type="project" value="UniProtKB-KW"/>
</dbReference>
<keyword evidence="5" id="KW-0808">Transferase</keyword>
<dbReference type="InterPro" id="IPR003661">
    <property type="entry name" value="HisK_dim/P_dom"/>
</dbReference>
<dbReference type="InterPro" id="IPR004358">
    <property type="entry name" value="Sig_transdc_His_kin-like_C"/>
</dbReference>
<dbReference type="SMART" id="SM00388">
    <property type="entry name" value="HisKA"/>
    <property type="match status" value="1"/>
</dbReference>
<evidence type="ECO:0000313" key="10">
    <source>
        <dbReference type="EMBL" id="MDR7360883.1"/>
    </source>
</evidence>
<dbReference type="Pfam" id="PF02518">
    <property type="entry name" value="HATPase_c"/>
    <property type="match status" value="1"/>
</dbReference>
<comment type="subcellular location">
    <subcellularLocation>
        <location evidence="2">Cell membrane</location>
    </subcellularLocation>
</comment>
<protein>
    <recommendedName>
        <fullName evidence="3">histidine kinase</fullName>
        <ecNumber evidence="3">2.7.13.3</ecNumber>
    </recommendedName>
</protein>
<keyword evidence="8" id="KW-1133">Transmembrane helix</keyword>
<reference evidence="10 11" key="1">
    <citation type="submission" date="2023-07" db="EMBL/GenBank/DDBJ databases">
        <title>Sequencing the genomes of 1000 actinobacteria strains.</title>
        <authorList>
            <person name="Klenk H.-P."/>
        </authorList>
    </citation>
    <scope>NUCLEOTIDE SEQUENCE [LARGE SCALE GENOMIC DNA]</scope>
    <source>
        <strain evidence="10 11">DSM 19426</strain>
    </source>
</reference>
<dbReference type="SMART" id="SM00387">
    <property type="entry name" value="HATPase_c"/>
    <property type="match status" value="1"/>
</dbReference>
<evidence type="ECO:0000256" key="2">
    <source>
        <dbReference type="ARBA" id="ARBA00004236"/>
    </source>
</evidence>
<dbReference type="InterPro" id="IPR005467">
    <property type="entry name" value="His_kinase_dom"/>
</dbReference>